<dbReference type="InParanoid" id="A0A671XFE8"/>
<dbReference type="SUPFAM" id="SSF56399">
    <property type="entry name" value="ADP-ribosylation"/>
    <property type="match status" value="1"/>
</dbReference>
<reference evidence="3" key="2">
    <citation type="submission" date="2025-08" db="UniProtKB">
        <authorList>
            <consortium name="Ensembl"/>
        </authorList>
    </citation>
    <scope>IDENTIFICATION</scope>
</reference>
<protein>
    <recommendedName>
        <fullName evidence="2">PARP catalytic domain-containing protein</fullName>
    </recommendedName>
</protein>
<dbReference type="PANTHER" id="PTHR36542:SF2">
    <property type="entry name" value="GIG2-LIKE PROTEIN DRED-RELATED"/>
    <property type="match status" value="1"/>
</dbReference>
<dbReference type="AlphaFoldDB" id="A0A671XFE8"/>
<accession>A0A671XFE8</accession>
<dbReference type="InterPro" id="IPR012317">
    <property type="entry name" value="Poly(ADP-ribose)pol_cat_dom"/>
</dbReference>
<keyword evidence="4" id="KW-1185">Reference proteome</keyword>
<dbReference type="Pfam" id="PF00644">
    <property type="entry name" value="PARP"/>
    <property type="match status" value="1"/>
</dbReference>
<evidence type="ECO:0000259" key="2">
    <source>
        <dbReference type="Pfam" id="PF00644"/>
    </source>
</evidence>
<dbReference type="FunCoup" id="A0A671XFE8">
    <property type="interactions" value="11"/>
</dbReference>
<dbReference type="GO" id="GO:0005737">
    <property type="term" value="C:cytoplasm"/>
    <property type="evidence" value="ECO:0007669"/>
    <property type="project" value="TreeGrafter"/>
</dbReference>
<evidence type="ECO:0000256" key="1">
    <source>
        <dbReference type="ARBA" id="ARBA00024347"/>
    </source>
</evidence>
<reference evidence="3" key="1">
    <citation type="submission" date="2021-04" db="EMBL/GenBank/DDBJ databases">
        <authorList>
            <consortium name="Wellcome Sanger Institute Data Sharing"/>
        </authorList>
    </citation>
    <scope>NUCLEOTIDE SEQUENCE [LARGE SCALE GENOMIC DNA]</scope>
</reference>
<organism evidence="3 4">
    <name type="scientific">Sparus aurata</name>
    <name type="common">Gilthead sea bream</name>
    <dbReference type="NCBI Taxonomy" id="8175"/>
    <lineage>
        <taxon>Eukaryota</taxon>
        <taxon>Metazoa</taxon>
        <taxon>Chordata</taxon>
        <taxon>Craniata</taxon>
        <taxon>Vertebrata</taxon>
        <taxon>Euteleostomi</taxon>
        <taxon>Actinopterygii</taxon>
        <taxon>Neopterygii</taxon>
        <taxon>Teleostei</taxon>
        <taxon>Neoteleostei</taxon>
        <taxon>Acanthomorphata</taxon>
        <taxon>Eupercaria</taxon>
        <taxon>Spariformes</taxon>
        <taxon>Sparidae</taxon>
        <taxon>Sparus</taxon>
    </lineage>
</organism>
<dbReference type="OMA" id="QEEDCVW"/>
<sequence length="168" mass="19086">MITLISSYCTDYILHQSNAFLIRLGHDEPVSGRKYIMYHGTTKESAEAIRKSGFRQSAGGMLGRGVYLSRDLQKASRYPISHPESDRAVLKVVVSVGRVIAINRQYHPYQKTWHNYGYDTAWVPPNCGMVRSGLEEDCVWDPNRIQITKIINPLPVQPSFVYGAYGYK</sequence>
<dbReference type="PANTHER" id="PTHR36542">
    <property type="entry name" value="GIG2-LIKE PROTEIN DRED-RELATED"/>
    <property type="match status" value="1"/>
</dbReference>
<dbReference type="Ensembl" id="ENSSAUT00010052459.1">
    <property type="protein sequence ID" value="ENSSAUP00010049863.1"/>
    <property type="gene ID" value="ENSSAUG00010020812.1"/>
</dbReference>
<proteinExistence type="inferred from homology"/>
<dbReference type="GO" id="GO:0003950">
    <property type="term" value="F:NAD+ poly-ADP-ribosyltransferase activity"/>
    <property type="evidence" value="ECO:0007669"/>
    <property type="project" value="InterPro"/>
</dbReference>
<name>A0A671XFE8_SPAAU</name>
<evidence type="ECO:0000313" key="4">
    <source>
        <dbReference type="Proteomes" id="UP000472265"/>
    </source>
</evidence>
<evidence type="ECO:0000313" key="3">
    <source>
        <dbReference type="Ensembl" id="ENSSAUP00010049863.1"/>
    </source>
</evidence>
<dbReference type="GeneTree" id="ENSGT00940000164445"/>
<dbReference type="Gene3D" id="3.90.175.10">
    <property type="entry name" value="Diphtheria Toxin, domain 1"/>
    <property type="match status" value="1"/>
</dbReference>
<reference evidence="3" key="3">
    <citation type="submission" date="2025-09" db="UniProtKB">
        <authorList>
            <consortium name="Ensembl"/>
        </authorList>
    </citation>
    <scope>IDENTIFICATION</scope>
</reference>
<feature type="domain" description="PARP catalytic" evidence="2">
    <location>
        <begin position="33"/>
        <end position="105"/>
    </location>
</feature>
<dbReference type="Proteomes" id="UP000472265">
    <property type="component" value="Chromosome 23"/>
</dbReference>
<comment type="similarity">
    <text evidence="1">Belongs to the ARTD/PARP family.</text>
</comment>